<evidence type="ECO:0000313" key="1">
    <source>
        <dbReference type="EMBL" id="TQR88555.1"/>
    </source>
</evidence>
<dbReference type="InterPro" id="IPR011990">
    <property type="entry name" value="TPR-like_helical_dom_sf"/>
</dbReference>
<protein>
    <recommendedName>
        <fullName evidence="3">Tetratricopeptide repeat protein</fullName>
    </recommendedName>
</protein>
<evidence type="ECO:0008006" key="3">
    <source>
        <dbReference type="Google" id="ProtNLM"/>
    </source>
</evidence>
<gene>
    <name evidence="1" type="ORF">D8S82_00680</name>
</gene>
<name>A0A544W8J8_9MYCO</name>
<sequence>MAGRRTAETFSAASAQIARKHVDAAIALYRTALDTAPNDVDAQSYLAGWSRYLGRQTGANDYVNQVRALDPARTDRLRTMFATIDQKVSTPLTDSLPALPEPGLGIVTLGYALHGDVSMNDILIDRLQQTKAAAQRWPTAPVVVTGGVEQSAPLLRAVLARCRIQRR</sequence>
<proteinExistence type="predicted"/>
<dbReference type="SUPFAM" id="SSF48452">
    <property type="entry name" value="TPR-like"/>
    <property type="match status" value="1"/>
</dbReference>
<dbReference type="RefSeq" id="WP_142549866.1">
    <property type="nucleotide sequence ID" value="NZ_VIFX01000001.1"/>
</dbReference>
<evidence type="ECO:0000313" key="2">
    <source>
        <dbReference type="Proteomes" id="UP000315759"/>
    </source>
</evidence>
<dbReference type="AlphaFoldDB" id="A0A544W8J8"/>
<dbReference type="Gene3D" id="1.25.40.10">
    <property type="entry name" value="Tetratricopeptide repeat domain"/>
    <property type="match status" value="1"/>
</dbReference>
<dbReference type="EMBL" id="VIFX01000001">
    <property type="protein sequence ID" value="TQR88555.1"/>
    <property type="molecule type" value="Genomic_DNA"/>
</dbReference>
<dbReference type="Proteomes" id="UP000315759">
    <property type="component" value="Unassembled WGS sequence"/>
</dbReference>
<organism evidence="1 2">
    <name type="scientific">Mycolicibacterium hodleri</name>
    <dbReference type="NCBI Taxonomy" id="49897"/>
    <lineage>
        <taxon>Bacteria</taxon>
        <taxon>Bacillati</taxon>
        <taxon>Actinomycetota</taxon>
        <taxon>Actinomycetes</taxon>
        <taxon>Mycobacteriales</taxon>
        <taxon>Mycobacteriaceae</taxon>
        <taxon>Mycolicibacterium</taxon>
    </lineage>
</organism>
<reference evidence="1 2" key="1">
    <citation type="submission" date="2018-10" db="EMBL/GenBank/DDBJ databases">
        <title>Draft genome of Mycobacterium hodleri strain B.</title>
        <authorList>
            <person name="Amande T.J."/>
            <person name="Mcgenity T.J."/>
        </authorList>
    </citation>
    <scope>NUCLEOTIDE SEQUENCE [LARGE SCALE GENOMIC DNA]</scope>
    <source>
        <strain evidence="1 2">B</strain>
    </source>
</reference>
<comment type="caution">
    <text evidence="1">The sequence shown here is derived from an EMBL/GenBank/DDBJ whole genome shotgun (WGS) entry which is preliminary data.</text>
</comment>
<accession>A0A544W8J8</accession>
<keyword evidence="2" id="KW-1185">Reference proteome</keyword>